<feature type="transmembrane region" description="Helical" evidence="11">
    <location>
        <begin position="549"/>
        <end position="568"/>
    </location>
</feature>
<feature type="transmembrane region" description="Helical" evidence="11">
    <location>
        <begin position="341"/>
        <end position="359"/>
    </location>
</feature>
<dbReference type="PRINTS" id="PR00176">
    <property type="entry name" value="NANEUSMPORT"/>
</dbReference>
<dbReference type="GO" id="GO:0015179">
    <property type="term" value="F:L-amino acid transmembrane transporter activity"/>
    <property type="evidence" value="ECO:0007669"/>
    <property type="project" value="TreeGrafter"/>
</dbReference>
<keyword evidence="6 11" id="KW-0472">Membrane</keyword>
<dbReference type="SUPFAM" id="SSF161070">
    <property type="entry name" value="SNF-like"/>
    <property type="match status" value="1"/>
</dbReference>
<organism evidence="12">
    <name type="scientific">Sinonovacula rivularis</name>
    <dbReference type="NCBI Taxonomy" id="489091"/>
    <lineage>
        <taxon>Eukaryota</taxon>
        <taxon>Metazoa</taxon>
        <taxon>Spiralia</taxon>
        <taxon>Lophotrochozoa</taxon>
        <taxon>Mollusca</taxon>
        <taxon>Bivalvia</taxon>
        <taxon>Autobranchia</taxon>
        <taxon>Heteroconchia</taxon>
        <taxon>Euheterodonta</taxon>
        <taxon>Imparidentia</taxon>
        <taxon>Neoheterodontei</taxon>
        <taxon>Cardiida</taxon>
        <taxon>Tellinoidea</taxon>
        <taxon>Solecurtidae</taxon>
        <taxon>Sinonovacula</taxon>
    </lineage>
</organism>
<feature type="transmembrane region" description="Helical" evidence="11">
    <location>
        <begin position="223"/>
        <end position="243"/>
    </location>
</feature>
<dbReference type="Pfam" id="PF00209">
    <property type="entry name" value="SNF"/>
    <property type="match status" value="1"/>
</dbReference>
<dbReference type="InterPro" id="IPR037272">
    <property type="entry name" value="SNS_sf"/>
</dbReference>
<feature type="binding site" evidence="8">
    <location>
        <position position="40"/>
    </location>
    <ligand>
        <name>Na(+)</name>
        <dbReference type="ChEBI" id="CHEBI:29101"/>
        <label>1</label>
    </ligand>
</feature>
<evidence type="ECO:0000256" key="4">
    <source>
        <dbReference type="ARBA" id="ARBA00022692"/>
    </source>
</evidence>
<evidence type="ECO:0000256" key="8">
    <source>
        <dbReference type="PIRSR" id="PIRSR600175-1"/>
    </source>
</evidence>
<comment type="subcellular location">
    <subcellularLocation>
        <location evidence="1">Membrane</location>
        <topology evidence="1">Multi-pass membrane protein</topology>
    </subcellularLocation>
</comment>
<name>A0AA49X8H5_9BIVA</name>
<evidence type="ECO:0000256" key="2">
    <source>
        <dbReference type="ARBA" id="ARBA00006459"/>
    </source>
</evidence>
<accession>A0AA49X8H5</accession>
<feature type="transmembrane region" description="Helical" evidence="11">
    <location>
        <begin position="64"/>
        <end position="81"/>
    </location>
</feature>
<feature type="transmembrane region" description="Helical" evidence="11">
    <location>
        <begin position="393"/>
        <end position="414"/>
    </location>
</feature>
<feature type="transmembrane region" description="Helical" evidence="11">
    <location>
        <begin position="435"/>
        <end position="458"/>
    </location>
</feature>
<feature type="transmembrane region" description="Helical" evidence="11">
    <location>
        <begin position="297"/>
        <end position="320"/>
    </location>
</feature>
<feature type="transmembrane region" description="Helical" evidence="11">
    <location>
        <begin position="470"/>
        <end position="489"/>
    </location>
</feature>
<keyword evidence="5 11" id="KW-1133">Transmembrane helix</keyword>
<sequence length="643" mass="72655">MYIYKNMAANAVNSENMKGESRGKKHKFGSSVTTIVVLLGYSLGSSDFWKFPFLVYRNGGGSFLIPYVVTLALCGCPLYFFEYSLGVFSGKGPYKVWDLCPLYRGCGVSVVMLYIGYLITGSILRCWLIEFFVNSFRDPLPWSHCNNDWNTEECRDSTTFQNFKNGTVYQSHLCNNLTVNGTANCLVNGSLINTTVIKMTATEEFWQYSVLHLSSGISDLTPVVWRLVLYMAILRIVLSLIIIRSIKWLEKVMYFTTFIPLIISAILLIRSLTQPGASDGIYHYFKPNLLTLGQPRVWLEAALMAFYTLSFGWGCIIFLGSHTKFHDNSFRTSIITPYLDALCPIFTGMVCFSVLGNMAHTLDVPVTKVIRAEMSSGLVGFASALSRLPFPQLWSALFFFSVIITSVDNQSVAMEMAVQCIGEMFPNLFPKHRRVTLAILTVVIFVASLPTCTGAGVYIFLLNDWYSCTWLSPILELGQLLVVAWIYGLDRYSYDVSLMLGRPLPGWYRISIAFVCPAVVVVIFVTSILKYVPPTYGIYHFSSLSQTCGWLSICFIFSPIPIYIAYSLSTGQGHWTERLRRLMQPNPSHGPCDEQAIEKYVSYFNVRRRYDARSTFLYNMCGRSSTVSEETQNEMQELNRANC</sequence>
<dbReference type="PANTHER" id="PTHR11616">
    <property type="entry name" value="SODIUM/CHLORIDE DEPENDENT TRANSPORTER"/>
    <property type="match status" value="1"/>
</dbReference>
<dbReference type="GO" id="GO:0005283">
    <property type="term" value="F:amino acid:sodium symporter activity"/>
    <property type="evidence" value="ECO:0007669"/>
    <property type="project" value="TreeGrafter"/>
</dbReference>
<keyword evidence="9" id="KW-1015">Disulfide bond</keyword>
<dbReference type="GO" id="GO:0005886">
    <property type="term" value="C:plasma membrane"/>
    <property type="evidence" value="ECO:0007669"/>
    <property type="project" value="TreeGrafter"/>
</dbReference>
<keyword evidence="4 10" id="KW-0812">Transmembrane</keyword>
<reference evidence="12" key="1">
    <citation type="submission" date="2023-05" db="EMBL/GenBank/DDBJ databases">
        <authorList>
            <person name="Wang S.S."/>
        </authorList>
    </citation>
    <scope>NUCLEOTIDE SEQUENCE</scope>
    <source>
        <strain evidence="12">SLC6</strain>
    </source>
</reference>
<feature type="transmembrane region" description="Helical" evidence="11">
    <location>
        <begin position="510"/>
        <end position="529"/>
    </location>
</feature>
<evidence type="ECO:0000256" key="9">
    <source>
        <dbReference type="PIRSR" id="PIRSR600175-2"/>
    </source>
</evidence>
<evidence type="ECO:0000256" key="1">
    <source>
        <dbReference type="ARBA" id="ARBA00004141"/>
    </source>
</evidence>
<feature type="transmembrane region" description="Helical" evidence="11">
    <location>
        <begin position="28"/>
        <end position="44"/>
    </location>
</feature>
<feature type="disulfide bond" evidence="9">
    <location>
        <begin position="145"/>
        <end position="154"/>
    </location>
</feature>
<dbReference type="EMBL" id="OQ971973">
    <property type="protein sequence ID" value="WLN44347.1"/>
    <property type="molecule type" value="mRNA"/>
</dbReference>
<dbReference type="GO" id="GO:0089718">
    <property type="term" value="P:amino acid import across plasma membrane"/>
    <property type="evidence" value="ECO:0007669"/>
    <property type="project" value="TreeGrafter"/>
</dbReference>
<keyword evidence="8" id="KW-0479">Metal-binding</keyword>
<dbReference type="InterPro" id="IPR000175">
    <property type="entry name" value="Na/ntran_symport"/>
</dbReference>
<feature type="transmembrane region" description="Helical" evidence="11">
    <location>
        <begin position="252"/>
        <end position="272"/>
    </location>
</feature>
<dbReference type="PROSITE" id="PS50267">
    <property type="entry name" value="NA_NEUROTRAN_SYMP_3"/>
    <property type="match status" value="1"/>
</dbReference>
<keyword evidence="3 10" id="KW-0813">Transport</keyword>
<keyword evidence="8" id="KW-0915">Sodium</keyword>
<dbReference type="PANTHER" id="PTHR11616:SF321">
    <property type="entry name" value="SODIUM-DEPENDENT NUTRIENT AMINO ACID TRANSPORTER 1-RELATED"/>
    <property type="match status" value="1"/>
</dbReference>
<comment type="similarity">
    <text evidence="2 10">Belongs to the sodium:neurotransmitter symporter (SNF) (TC 2.A.22) family.</text>
</comment>
<keyword evidence="7" id="KW-0325">Glycoprotein</keyword>
<feature type="transmembrane region" description="Helical" evidence="11">
    <location>
        <begin position="102"/>
        <end position="124"/>
    </location>
</feature>
<feature type="binding site" evidence="8">
    <location>
        <position position="408"/>
    </location>
    <ligand>
        <name>Na(+)</name>
        <dbReference type="ChEBI" id="CHEBI:29101"/>
        <label>1</label>
    </ligand>
</feature>
<evidence type="ECO:0000256" key="10">
    <source>
        <dbReference type="RuleBase" id="RU003732"/>
    </source>
</evidence>
<proteinExistence type="evidence at transcript level"/>
<evidence type="ECO:0000256" key="3">
    <source>
        <dbReference type="ARBA" id="ARBA00022448"/>
    </source>
</evidence>
<dbReference type="PROSITE" id="PS00610">
    <property type="entry name" value="NA_NEUROTRAN_SYMP_1"/>
    <property type="match status" value="1"/>
</dbReference>
<dbReference type="AlphaFoldDB" id="A0AA49X8H5"/>
<evidence type="ECO:0000313" key="12">
    <source>
        <dbReference type="EMBL" id="WLN44347.1"/>
    </source>
</evidence>
<keyword evidence="10" id="KW-0769">Symport</keyword>
<evidence type="ECO:0000256" key="6">
    <source>
        <dbReference type="ARBA" id="ARBA00023136"/>
    </source>
</evidence>
<evidence type="ECO:0000256" key="7">
    <source>
        <dbReference type="ARBA" id="ARBA00023180"/>
    </source>
</evidence>
<protein>
    <recommendedName>
        <fullName evidence="10">Transporter</fullName>
    </recommendedName>
</protein>
<dbReference type="GO" id="GO:0046872">
    <property type="term" value="F:metal ion binding"/>
    <property type="evidence" value="ECO:0007669"/>
    <property type="project" value="UniProtKB-KW"/>
</dbReference>
<evidence type="ECO:0000256" key="5">
    <source>
        <dbReference type="ARBA" id="ARBA00022989"/>
    </source>
</evidence>
<evidence type="ECO:0000256" key="11">
    <source>
        <dbReference type="SAM" id="Phobius"/>
    </source>
</evidence>